<dbReference type="Proteomes" id="UP000663891">
    <property type="component" value="Unassembled WGS sequence"/>
</dbReference>
<comment type="subcellular location">
    <subcellularLocation>
        <location evidence="1">Membrane</location>
        <topology evidence="1">Single-pass membrane protein</topology>
    </subcellularLocation>
</comment>
<dbReference type="AlphaFoldDB" id="A0A815EZD6"/>
<dbReference type="OrthoDB" id="664115at2759"/>
<feature type="disulfide bond" evidence="7">
    <location>
        <begin position="543"/>
        <end position="561"/>
    </location>
</feature>
<keyword evidence="4" id="KW-1133">Transmembrane helix</keyword>
<dbReference type="PROSITE" id="PS50068">
    <property type="entry name" value="LDLRA_2"/>
    <property type="match status" value="2"/>
</dbReference>
<dbReference type="GO" id="GO:0016192">
    <property type="term" value="P:vesicle-mediated transport"/>
    <property type="evidence" value="ECO:0007669"/>
    <property type="project" value="UniProtKB-ARBA"/>
</dbReference>
<dbReference type="CDD" id="cd00112">
    <property type="entry name" value="LDLa"/>
    <property type="match status" value="1"/>
</dbReference>
<sequence length="882" mass="103675">MYFEIYPILRNFRQMISLCLSEWPSTWKIQENTRDQKLNFSQLAELNITSLQLYHWSAPIDIIESYQSYLNQLSTSNNISLSTKVFYNCTPPRFGSQCQYLFPFRTKQKLSSVHELIHGFYLERIDARDELSCYHHLNCRFGSILVCLDWNQICDGFIQCTDGVDEQHCWQMETNQCKENEYRCRNGQCIPSVFLDDNAFAAECLDQSDTKEKLDWDKLTREMYDPQRPIFINEEVFIYNGTGHFGPFLEVRDRRHLFVDRMILQHDTSMLQTCRLLLYCYLAIFGFSENNCIDICSKEHCQKRINESCPDMFYVPSAAIVFGHVYLAYTKQYIVEQKARLNAPEYICYNEQLCGGFNPNQKTIHFNNSLCRRVQDILPRVISNSDGIIMIWQYIHQIPFYLSKCNTILQNDTTLCDNRTMYQCLNSSKCIAKIRIFDQFEDCDYGDDEDRQKNILTNEICSKERSSTHFICPNTNKCISRKLVRDSKCDCGYLDAEHFVCPDEYTEMKSIRERISFPTICNGFNDLNPILIDRQNYTDETECNQWVCNNAYTRCNGYWDCYDGADEVDCHEFLLGLNCSAHSFLCLSPITRKFMCLSMKQGNDGIIDCLGATDEPQLCRYNTQTYDNGFYCEDRKIRLPVCIQSHEICDTDITCTNSEMDKLCEPLTFFPVIFRNGFCNRGDFASLDYNNMQICYLFRFTPRPEIVHFSLAQVKSIFKDEDRKSPLADSLIDEIDRDLNGHCYRGVPLKVILDVNKNLFHTTCLCLPNYYGSHCQYQNQRVSFTMKLQTFSDSWQTQFLLIVSLIDDTDKRIIHSYEQITYFPMQNCQTSFDIYLVYSNRPKNESKQYTIHIDIYEKIIIKLSRKFLYSYTISIFTCTTYC</sequence>
<keyword evidence="5" id="KW-0472">Membrane</keyword>
<gene>
    <name evidence="8" type="ORF">VCS650_LOCUS31987</name>
</gene>
<dbReference type="InterPro" id="IPR036055">
    <property type="entry name" value="LDL_receptor-like_sf"/>
</dbReference>
<keyword evidence="3" id="KW-0677">Repeat</keyword>
<dbReference type="PANTHER" id="PTHR24270:SF60">
    <property type="entry name" value="CUB AND LDLA DOMAIN, ISOFORM A-RELATED"/>
    <property type="match status" value="1"/>
</dbReference>
<feature type="disulfide bond" evidence="7">
    <location>
        <begin position="154"/>
        <end position="169"/>
    </location>
</feature>
<evidence type="ECO:0000256" key="3">
    <source>
        <dbReference type="ARBA" id="ARBA00022737"/>
    </source>
</evidence>
<evidence type="ECO:0000313" key="9">
    <source>
        <dbReference type="Proteomes" id="UP000663891"/>
    </source>
</evidence>
<evidence type="ECO:0000256" key="7">
    <source>
        <dbReference type="PROSITE-ProRule" id="PRU00124"/>
    </source>
</evidence>
<dbReference type="InterPro" id="IPR050685">
    <property type="entry name" value="LDLR"/>
</dbReference>
<accession>A0A815EZD6</accession>
<name>A0A815EZD6_9BILA</name>
<dbReference type="InterPro" id="IPR002172">
    <property type="entry name" value="LDrepeatLR_classA_rpt"/>
</dbReference>
<keyword evidence="6 7" id="KW-1015">Disulfide bond</keyword>
<evidence type="ECO:0000256" key="2">
    <source>
        <dbReference type="ARBA" id="ARBA00022692"/>
    </source>
</evidence>
<dbReference type="EMBL" id="CAJNON010000564">
    <property type="protein sequence ID" value="CAF1318189.1"/>
    <property type="molecule type" value="Genomic_DNA"/>
</dbReference>
<organism evidence="8 9">
    <name type="scientific">Adineta steineri</name>
    <dbReference type="NCBI Taxonomy" id="433720"/>
    <lineage>
        <taxon>Eukaryota</taxon>
        <taxon>Metazoa</taxon>
        <taxon>Spiralia</taxon>
        <taxon>Gnathifera</taxon>
        <taxon>Rotifera</taxon>
        <taxon>Eurotatoria</taxon>
        <taxon>Bdelloidea</taxon>
        <taxon>Adinetida</taxon>
        <taxon>Adinetidae</taxon>
        <taxon>Adineta</taxon>
    </lineage>
</organism>
<comment type="caution">
    <text evidence="7">Lacks conserved residue(s) required for the propagation of feature annotation.</text>
</comment>
<evidence type="ECO:0000256" key="1">
    <source>
        <dbReference type="ARBA" id="ARBA00004167"/>
    </source>
</evidence>
<evidence type="ECO:0000256" key="6">
    <source>
        <dbReference type="ARBA" id="ARBA00023157"/>
    </source>
</evidence>
<dbReference type="SMART" id="SM00192">
    <property type="entry name" value="LDLa"/>
    <property type="match status" value="6"/>
</dbReference>
<proteinExistence type="predicted"/>
<evidence type="ECO:0000256" key="5">
    <source>
        <dbReference type="ARBA" id="ARBA00023136"/>
    </source>
</evidence>
<protein>
    <submittedName>
        <fullName evidence="8">Uncharacterized protein</fullName>
    </submittedName>
</protein>
<dbReference type="SUPFAM" id="SSF57424">
    <property type="entry name" value="LDL receptor-like module"/>
    <property type="match status" value="1"/>
</dbReference>
<dbReference type="Gene3D" id="4.10.400.10">
    <property type="entry name" value="Low-density Lipoprotein Receptor"/>
    <property type="match status" value="1"/>
</dbReference>
<evidence type="ECO:0000256" key="4">
    <source>
        <dbReference type="ARBA" id="ARBA00022989"/>
    </source>
</evidence>
<dbReference type="PANTHER" id="PTHR24270">
    <property type="entry name" value="LOW-DENSITY LIPOPROTEIN RECEPTOR-RELATED"/>
    <property type="match status" value="1"/>
</dbReference>
<reference evidence="8" key="1">
    <citation type="submission" date="2021-02" db="EMBL/GenBank/DDBJ databases">
        <authorList>
            <person name="Nowell W R."/>
        </authorList>
    </citation>
    <scope>NUCLEOTIDE SEQUENCE</scope>
</reference>
<feature type="disulfide bond" evidence="7">
    <location>
        <begin position="555"/>
        <end position="570"/>
    </location>
</feature>
<comment type="caution">
    <text evidence="8">The sequence shown here is derived from an EMBL/GenBank/DDBJ whole genome shotgun (WGS) entry which is preliminary data.</text>
</comment>
<evidence type="ECO:0000313" key="8">
    <source>
        <dbReference type="EMBL" id="CAF1318189.1"/>
    </source>
</evidence>
<keyword evidence="2" id="KW-0812">Transmembrane</keyword>
<dbReference type="GO" id="GO:0005886">
    <property type="term" value="C:plasma membrane"/>
    <property type="evidence" value="ECO:0007669"/>
    <property type="project" value="TreeGrafter"/>
</dbReference>
<dbReference type="PRINTS" id="PR00261">
    <property type="entry name" value="LDLRECEPTOR"/>
</dbReference>